<accession>A0A833UBD0</accession>
<dbReference type="CDD" id="cd11484">
    <property type="entry name" value="SLC-NCS1sbd_CobB-like"/>
    <property type="match status" value="1"/>
</dbReference>
<dbReference type="InterPro" id="IPR000172">
    <property type="entry name" value="GMC_OxRdtase_N"/>
</dbReference>
<evidence type="ECO:0000256" key="10">
    <source>
        <dbReference type="RuleBase" id="RU003968"/>
    </source>
</evidence>
<dbReference type="GO" id="GO:0016020">
    <property type="term" value="C:membrane"/>
    <property type="evidence" value="ECO:0007669"/>
    <property type="project" value="UniProtKB-SubCell"/>
</dbReference>
<dbReference type="Pfam" id="PF02133">
    <property type="entry name" value="Transp_cyt_pur"/>
    <property type="match status" value="1"/>
</dbReference>
<evidence type="ECO:0000313" key="15">
    <source>
        <dbReference type="Proteomes" id="UP000490535"/>
    </source>
</evidence>
<gene>
    <name evidence="14" type="primary">alkJ_1</name>
    <name evidence="14" type="ORF">GAK29_03188</name>
</gene>
<comment type="caution">
    <text evidence="14">The sequence shown here is derived from an EMBL/GenBank/DDBJ whole genome shotgun (WGS) entry which is preliminary data.</text>
</comment>
<dbReference type="PROSITE" id="PS00624">
    <property type="entry name" value="GMC_OXRED_2"/>
    <property type="match status" value="1"/>
</dbReference>
<name>A0A833UBD0_ACIBZ</name>
<evidence type="ECO:0000256" key="3">
    <source>
        <dbReference type="ARBA" id="ARBA00008974"/>
    </source>
</evidence>
<organism evidence="14 15">
    <name type="scientific">Acinetobacter bereziniae</name>
    <name type="common">Acinetobacter genomosp. 10</name>
    <dbReference type="NCBI Taxonomy" id="106648"/>
    <lineage>
        <taxon>Bacteria</taxon>
        <taxon>Pseudomonadati</taxon>
        <taxon>Pseudomonadota</taxon>
        <taxon>Gammaproteobacteria</taxon>
        <taxon>Moraxellales</taxon>
        <taxon>Moraxellaceae</taxon>
        <taxon>Acinetobacter</taxon>
    </lineage>
</organism>
<feature type="transmembrane region" description="Helical" evidence="11">
    <location>
        <begin position="159"/>
        <end position="179"/>
    </location>
</feature>
<dbReference type="Pfam" id="PF05199">
    <property type="entry name" value="GMC_oxred_C"/>
    <property type="match status" value="1"/>
</dbReference>
<protein>
    <submittedName>
        <fullName evidence="14">Alcohol dehydrogenase [acceptor]</fullName>
    </submittedName>
</protein>
<feature type="transmembrane region" description="Helical" evidence="11">
    <location>
        <begin position="54"/>
        <end position="74"/>
    </location>
</feature>
<feature type="transmembrane region" description="Helical" evidence="11">
    <location>
        <begin position="350"/>
        <end position="371"/>
    </location>
</feature>
<feature type="transmembrane region" description="Helical" evidence="11">
    <location>
        <begin position="267"/>
        <end position="288"/>
    </location>
</feature>
<feature type="transmembrane region" description="Helical" evidence="11">
    <location>
        <begin position="233"/>
        <end position="255"/>
    </location>
</feature>
<dbReference type="EMBL" id="WNDP01000091">
    <property type="protein sequence ID" value="KAF1022454.1"/>
    <property type="molecule type" value="Genomic_DNA"/>
</dbReference>
<evidence type="ECO:0000256" key="7">
    <source>
        <dbReference type="ARBA" id="ARBA00022827"/>
    </source>
</evidence>
<evidence type="ECO:0000313" key="14">
    <source>
        <dbReference type="EMBL" id="KAF1022454.1"/>
    </source>
</evidence>
<evidence type="ECO:0000256" key="2">
    <source>
        <dbReference type="ARBA" id="ARBA00004141"/>
    </source>
</evidence>
<keyword evidence="6 11" id="KW-0812">Transmembrane</keyword>
<evidence type="ECO:0000256" key="1">
    <source>
        <dbReference type="ARBA" id="ARBA00001974"/>
    </source>
</evidence>
<sequence length="995" mass="110010">MSISTIESSTIQAIPENQRHGNARDLFTIWFGSNIMLLTMFTGSLAVTVFNLNFVAALLALVLGNLVGAIFVALHSAQGPQLAVPQMIQTRGQFGFYGALLVVGVVVIMYLGFYASNLVVGGEALHTIYAPITKVQGISIIAIVSLIAVIFGYKLIHKYTQILTVLSGLMLVAAFFRVFNAEHFPIDFFQLGEFSAIGFMGTLSIAALWQLAYAPYVSDYSRYLPKETGAKTAFWASYWGCSLGSLISMVLGLTVSRAYSGNFIEGLIYLTGTGIFSTALIIVFSLGIAATNAMNLYCGTLSSITILQTIFHRWSPRMIARSIVALSLFSVAMFLSISSSDTFVDSYVNFILLLMCVLIPWTAINLVDYYFIHHAEYDVPSFFKRDGGIYGYFNWPALTCYIIGILIQIPFLSTPLYMGSFAKLLGEVDISWAVGLFVVSPLYYVVASLYKRTLPRVANIDLQQQGYDYVIVGAGSSGSVIAKRLSENPNTRVCLIEAGGSDRSPRIHIPSGTITLYKSKKYSWNFYSTPQKRLNNRQIHVPRGKVVGGSSSMNSMIYIRGNASDYDNWEEKGCTGWGWKEVLPFFKYSEKNLIGQDASFHGLNGELFVDRPKDPNPLSRMFIQAAKFLNLNENKDFNAASSEGIGIYDLTQQDGKRLSSFKAFVQPILSRSNLTVVTECEVEHIQHTDGQVHSIRVQRQGEHFDITINKELILSAGSLVSPVLLMKSGIGPKQMLEQAGIECKVDLAGVGKNLQEHLDGLVTVRTKSSKTLGFSFGALSSILPAPWQYAFKRKGWLSTSYVEAGGFAKTSLATDFPDVQFHFVPGYRSHRGRLFEWGHGYAIHTCVLRPKSIGEICINAHKEIEIDYNFLEKEQDMRVLIEGVKLAQRILKQDVFKQLNGTEILPGPQVKTDQDYEAYVREFAATVFHPVGTCKMGMDSMSVVDPKLKVFGFTNLRIADASIMPDLISGNTNAPCIMIGERAADFILQQSESTA</sequence>
<comment type="cofactor">
    <cofactor evidence="1">
        <name>FAD</name>
        <dbReference type="ChEBI" id="CHEBI:57692"/>
    </cofactor>
</comment>
<keyword evidence="7 10" id="KW-0274">FAD</keyword>
<dbReference type="GO" id="GO:0016614">
    <property type="term" value="F:oxidoreductase activity, acting on CH-OH group of donors"/>
    <property type="evidence" value="ECO:0007669"/>
    <property type="project" value="InterPro"/>
</dbReference>
<dbReference type="GO" id="GO:0050660">
    <property type="term" value="F:flavin adenine dinucleotide binding"/>
    <property type="evidence" value="ECO:0007669"/>
    <property type="project" value="InterPro"/>
</dbReference>
<evidence type="ECO:0000256" key="9">
    <source>
        <dbReference type="ARBA" id="ARBA00023136"/>
    </source>
</evidence>
<feature type="transmembrane region" description="Helical" evidence="11">
    <location>
        <begin position="191"/>
        <end position="213"/>
    </location>
</feature>
<dbReference type="Proteomes" id="UP000490535">
    <property type="component" value="Unassembled WGS sequence"/>
</dbReference>
<dbReference type="GO" id="GO:0022857">
    <property type="term" value="F:transmembrane transporter activity"/>
    <property type="evidence" value="ECO:0007669"/>
    <property type="project" value="InterPro"/>
</dbReference>
<evidence type="ECO:0000256" key="6">
    <source>
        <dbReference type="ARBA" id="ARBA00022692"/>
    </source>
</evidence>
<feature type="transmembrane region" description="Helical" evidence="11">
    <location>
        <begin position="94"/>
        <end position="114"/>
    </location>
</feature>
<evidence type="ECO:0000256" key="5">
    <source>
        <dbReference type="ARBA" id="ARBA00022630"/>
    </source>
</evidence>
<evidence type="ECO:0000259" key="12">
    <source>
        <dbReference type="PROSITE" id="PS00623"/>
    </source>
</evidence>
<keyword evidence="8 11" id="KW-1133">Transmembrane helix</keyword>
<feature type="transmembrane region" description="Helical" evidence="11">
    <location>
        <begin position="135"/>
        <end position="153"/>
    </location>
</feature>
<evidence type="ECO:0000259" key="13">
    <source>
        <dbReference type="PROSITE" id="PS00624"/>
    </source>
</evidence>
<dbReference type="PANTHER" id="PTHR11552:SF147">
    <property type="entry name" value="CHOLINE DEHYDROGENASE, MITOCHONDRIAL"/>
    <property type="match status" value="1"/>
</dbReference>
<feature type="transmembrane region" description="Helical" evidence="11">
    <location>
        <begin position="432"/>
        <end position="450"/>
    </location>
</feature>
<dbReference type="PROSITE" id="PS00623">
    <property type="entry name" value="GMC_OXRED_1"/>
    <property type="match status" value="1"/>
</dbReference>
<keyword evidence="9 11" id="KW-0472">Membrane</keyword>
<reference evidence="15" key="1">
    <citation type="journal article" date="2020" name="MBio">
        <title>Horizontal gene transfer to a defensive symbiont with a reduced genome amongst a multipartite beetle microbiome.</title>
        <authorList>
            <person name="Waterworth S.C."/>
            <person name="Florez L.V."/>
            <person name="Rees E.R."/>
            <person name="Hertweck C."/>
            <person name="Kaltenpoth M."/>
            <person name="Kwan J.C."/>
        </authorList>
    </citation>
    <scope>NUCLEOTIDE SEQUENCE [LARGE SCALE GENOMIC DNA]</scope>
</reference>
<proteinExistence type="inferred from homology"/>
<evidence type="ECO:0000256" key="11">
    <source>
        <dbReference type="SAM" id="Phobius"/>
    </source>
</evidence>
<keyword evidence="5 10" id="KW-0285">Flavoprotein</keyword>
<dbReference type="Pfam" id="PF00732">
    <property type="entry name" value="GMC_oxred_N"/>
    <property type="match status" value="1"/>
</dbReference>
<feature type="transmembrane region" description="Helical" evidence="11">
    <location>
        <begin position="392"/>
        <end position="412"/>
    </location>
</feature>
<dbReference type="InterPro" id="IPR007867">
    <property type="entry name" value="GMC_OxRtase_C"/>
</dbReference>
<feature type="transmembrane region" description="Helical" evidence="11">
    <location>
        <begin position="27"/>
        <end position="47"/>
    </location>
</feature>
<dbReference type="InterPro" id="IPR036188">
    <property type="entry name" value="FAD/NAD-bd_sf"/>
</dbReference>
<dbReference type="SUPFAM" id="SSF54373">
    <property type="entry name" value="FAD-linked reductases, C-terminal domain"/>
    <property type="match status" value="1"/>
</dbReference>
<comment type="similarity">
    <text evidence="3">Belongs to the purine-cytosine permease (2.A.39) family.</text>
</comment>
<dbReference type="AlphaFoldDB" id="A0A833UBD0"/>
<dbReference type="InterPro" id="IPR001248">
    <property type="entry name" value="Pur-cyt_permease"/>
</dbReference>
<dbReference type="InterPro" id="IPR012132">
    <property type="entry name" value="GMC_OxRdtase"/>
</dbReference>
<comment type="similarity">
    <text evidence="4 10">Belongs to the GMC oxidoreductase family.</text>
</comment>
<feature type="transmembrane region" description="Helical" evidence="11">
    <location>
        <begin position="318"/>
        <end position="338"/>
    </location>
</feature>
<feature type="domain" description="Glucose-methanol-choline oxidoreductase N-terminal" evidence="13">
    <location>
        <begin position="717"/>
        <end position="731"/>
    </location>
</feature>
<evidence type="ECO:0000256" key="4">
    <source>
        <dbReference type="ARBA" id="ARBA00010790"/>
    </source>
</evidence>
<dbReference type="PANTHER" id="PTHR11552">
    <property type="entry name" value="GLUCOSE-METHANOL-CHOLINE GMC OXIDOREDUCTASE"/>
    <property type="match status" value="1"/>
</dbReference>
<dbReference type="Gene3D" id="3.30.560.10">
    <property type="entry name" value="Glucose Oxidase, domain 3"/>
    <property type="match status" value="1"/>
</dbReference>
<dbReference type="SUPFAM" id="SSF51905">
    <property type="entry name" value="FAD/NAD(P)-binding domain"/>
    <property type="match status" value="1"/>
</dbReference>
<dbReference type="Gene3D" id="3.50.50.60">
    <property type="entry name" value="FAD/NAD(P)-binding domain"/>
    <property type="match status" value="1"/>
</dbReference>
<evidence type="ECO:0000256" key="8">
    <source>
        <dbReference type="ARBA" id="ARBA00022989"/>
    </source>
</evidence>
<dbReference type="Gene3D" id="1.10.4160.10">
    <property type="entry name" value="Hydantoin permease"/>
    <property type="match status" value="1"/>
</dbReference>
<feature type="domain" description="Glucose-methanol-choline oxidoreductase N-terminal" evidence="12">
    <location>
        <begin position="544"/>
        <end position="567"/>
    </location>
</feature>
<comment type="subcellular location">
    <subcellularLocation>
        <location evidence="2">Membrane</location>
        <topology evidence="2">Multi-pass membrane protein</topology>
    </subcellularLocation>
</comment>